<accession>A0A261EQ04</accession>
<dbReference type="AlphaFoldDB" id="A0A261EQ04"/>
<feature type="transmembrane region" description="Helical" evidence="6">
    <location>
        <begin position="96"/>
        <end position="117"/>
    </location>
</feature>
<evidence type="ECO:0000313" key="8">
    <source>
        <dbReference type="EMBL" id="OZG48931.1"/>
    </source>
</evidence>
<feature type="transmembrane region" description="Helical" evidence="6">
    <location>
        <begin position="244"/>
        <end position="264"/>
    </location>
</feature>
<feature type="transmembrane region" description="Helical" evidence="6">
    <location>
        <begin position="297"/>
        <end position="317"/>
    </location>
</feature>
<dbReference type="GO" id="GO:0005384">
    <property type="term" value="F:manganese ion transmembrane transporter activity"/>
    <property type="evidence" value="ECO:0007669"/>
    <property type="project" value="TreeGrafter"/>
</dbReference>
<dbReference type="GO" id="GO:0015293">
    <property type="term" value="F:symporter activity"/>
    <property type="evidence" value="ECO:0007669"/>
    <property type="project" value="UniProtKB-UniRule"/>
</dbReference>
<proteinExistence type="inferred from homology"/>
<name>A0A261EQ04_9BIFI</name>
<dbReference type="GO" id="GO:0015086">
    <property type="term" value="F:cadmium ion transmembrane transporter activity"/>
    <property type="evidence" value="ECO:0007669"/>
    <property type="project" value="TreeGrafter"/>
</dbReference>
<organism evidence="8 9">
    <name type="scientific">Bombiscardovia coagulans</name>
    <dbReference type="NCBI Taxonomy" id="686666"/>
    <lineage>
        <taxon>Bacteria</taxon>
        <taxon>Bacillati</taxon>
        <taxon>Actinomycetota</taxon>
        <taxon>Actinomycetes</taxon>
        <taxon>Bifidobacteriales</taxon>
        <taxon>Bifidobacteriaceae</taxon>
        <taxon>Bombiscardovia</taxon>
    </lineage>
</organism>
<reference evidence="8 9" key="1">
    <citation type="journal article" date="2017" name="BMC Genomics">
        <title>Comparative genomic and phylogenomic analyses of the Bifidobacteriaceae family.</title>
        <authorList>
            <person name="Lugli G.A."/>
            <person name="Milani C."/>
            <person name="Turroni F."/>
            <person name="Duranti S."/>
            <person name="Mancabelli L."/>
            <person name="Mangifesta M."/>
            <person name="Ferrario C."/>
            <person name="Modesto M."/>
            <person name="Mattarelli P."/>
            <person name="Jiri K."/>
            <person name="van Sinderen D."/>
            <person name="Ventura M."/>
        </authorList>
    </citation>
    <scope>NUCLEOTIDE SEQUENCE [LARGE SCALE GENOMIC DNA]</scope>
    <source>
        <strain evidence="8 9">DSM 22924</strain>
    </source>
</reference>
<keyword evidence="5 6" id="KW-0472">Membrane</keyword>
<evidence type="ECO:0000256" key="1">
    <source>
        <dbReference type="ARBA" id="ARBA00004141"/>
    </source>
</evidence>
<dbReference type="PRINTS" id="PR00447">
    <property type="entry name" value="NATRESASSCMP"/>
</dbReference>
<keyword evidence="9" id="KW-1185">Reference proteome</keyword>
<feature type="transmembrane region" description="Helical" evidence="6">
    <location>
        <begin position="337"/>
        <end position="356"/>
    </location>
</feature>
<feature type="transmembrane region" description="Helical" evidence="6">
    <location>
        <begin position="388"/>
        <end position="405"/>
    </location>
</feature>
<dbReference type="GO" id="GO:0034755">
    <property type="term" value="P:iron ion transmembrane transport"/>
    <property type="evidence" value="ECO:0007669"/>
    <property type="project" value="TreeGrafter"/>
</dbReference>
<protein>
    <recommendedName>
        <fullName evidence="6">Divalent metal cation transporter MntH</fullName>
    </recommendedName>
</protein>
<dbReference type="RefSeq" id="WP_094723205.1">
    <property type="nucleotide sequence ID" value="NZ_MWWS01000007.1"/>
</dbReference>
<feature type="transmembrane region" description="Helical" evidence="6">
    <location>
        <begin position="417"/>
        <end position="439"/>
    </location>
</feature>
<feature type="transmembrane region" description="Helical" evidence="6">
    <location>
        <begin position="205"/>
        <end position="224"/>
    </location>
</feature>
<dbReference type="NCBIfam" id="TIGR01197">
    <property type="entry name" value="nramp"/>
    <property type="match status" value="1"/>
</dbReference>
<dbReference type="OrthoDB" id="9787548at2"/>
<feature type="transmembrane region" description="Helical" evidence="6">
    <location>
        <begin position="451"/>
        <end position="473"/>
    </location>
</feature>
<keyword evidence="2 6" id="KW-0813">Transport</keyword>
<evidence type="ECO:0000256" key="2">
    <source>
        <dbReference type="ARBA" id="ARBA00022448"/>
    </source>
</evidence>
<comment type="caution">
    <text evidence="8">The sequence shown here is derived from an EMBL/GenBank/DDBJ whole genome shotgun (WGS) entry which is preliminary data.</text>
</comment>
<dbReference type="PANTHER" id="PTHR11706:SF33">
    <property type="entry name" value="NATURAL RESISTANCE-ASSOCIATED MACROPHAGE PROTEIN 2"/>
    <property type="match status" value="1"/>
</dbReference>
<dbReference type="EMBL" id="MWWS01000007">
    <property type="protein sequence ID" value="OZG48931.1"/>
    <property type="molecule type" value="Genomic_DNA"/>
</dbReference>
<comment type="similarity">
    <text evidence="6">Belongs to the NRAMP family.</text>
</comment>
<sequence length="483" mass="51707">MSSTPPPSGEGKTTVPLGNSRPASSGNAHDLQQKSSLIQTANGRSLEEVNSTIPVPRGQANFWKNLAAFSGPGALVAVGYMDPGNWITSISGGAQYGYLLMSVILISSLIAMMLQYMSAKLGIVTGMDLAQATRLHTGPKLGFILWICTELAVMATDIAEVIGGAIALKLLFGIPLIVGVALTIFDVLLLLLLTHLGFRRIEAIVSGLILVIMLVFVYEVVLAQPNIPSILEGFIPNKQILGNGQLTMALGIVGATVMPHNLYLHSSIVQTRDIDRSDDEQVSNAVRFATWDSNIQLSAAFIVNCLLLILGAAMFFGHGEGLDTFTALYNALGDQKIAGPVASGLLSTLFAVALLASGQNSTITGTLTGQIVMEGFIRMRIPLWMRRIVTRLISIIPVLICTLLFGGKESALDNLLVYSQVFLCVALPISMVPLVWFTSSTKIMGKYANSRLLTTLAWAVVIVLTILNMQLLIQDIGEIISLI</sequence>
<keyword evidence="6" id="KW-1003">Cell membrane</keyword>
<evidence type="ECO:0000256" key="3">
    <source>
        <dbReference type="ARBA" id="ARBA00022692"/>
    </source>
</evidence>
<keyword evidence="4 6" id="KW-1133">Transmembrane helix</keyword>
<dbReference type="NCBIfam" id="NF037982">
    <property type="entry name" value="Nramp_1"/>
    <property type="match status" value="1"/>
</dbReference>
<dbReference type="GO" id="GO:0046872">
    <property type="term" value="F:metal ion binding"/>
    <property type="evidence" value="ECO:0007669"/>
    <property type="project" value="UniProtKB-UniRule"/>
</dbReference>
<evidence type="ECO:0000256" key="7">
    <source>
        <dbReference type="SAM" id="MobiDB-lite"/>
    </source>
</evidence>
<dbReference type="Proteomes" id="UP000216004">
    <property type="component" value="Unassembled WGS sequence"/>
</dbReference>
<dbReference type="HAMAP" id="MF_00221">
    <property type="entry name" value="NRAMP"/>
    <property type="match status" value="1"/>
</dbReference>
<keyword evidence="3 6" id="KW-0812">Transmembrane</keyword>
<keyword evidence="6" id="KW-0769">Symport</keyword>
<feature type="transmembrane region" description="Helical" evidence="6">
    <location>
        <begin position="172"/>
        <end position="193"/>
    </location>
</feature>
<dbReference type="GO" id="GO:0005886">
    <property type="term" value="C:plasma membrane"/>
    <property type="evidence" value="ECO:0007669"/>
    <property type="project" value="UniProtKB-SubCell"/>
</dbReference>
<dbReference type="InterPro" id="IPR001046">
    <property type="entry name" value="NRAMP_fam"/>
</dbReference>
<dbReference type="NCBIfam" id="NF001923">
    <property type="entry name" value="PRK00701.1"/>
    <property type="match status" value="1"/>
</dbReference>
<comment type="function">
    <text evidence="6">H(+)-stimulated, divalent metal cation uptake system.</text>
</comment>
<evidence type="ECO:0000256" key="5">
    <source>
        <dbReference type="ARBA" id="ARBA00023136"/>
    </source>
</evidence>
<dbReference type="PANTHER" id="PTHR11706">
    <property type="entry name" value="SOLUTE CARRIER PROTEIN FAMILY 11 MEMBER"/>
    <property type="match status" value="1"/>
</dbReference>
<keyword evidence="6" id="KW-0406">Ion transport</keyword>
<gene>
    <name evidence="6" type="primary">mntH</name>
    <name evidence="8" type="ORF">BOCO_1167</name>
</gene>
<dbReference type="Pfam" id="PF01566">
    <property type="entry name" value="Nramp"/>
    <property type="match status" value="1"/>
</dbReference>
<evidence type="ECO:0000313" key="9">
    <source>
        <dbReference type="Proteomes" id="UP000216004"/>
    </source>
</evidence>
<feature type="region of interest" description="Disordered" evidence="7">
    <location>
        <begin position="1"/>
        <end position="33"/>
    </location>
</feature>
<evidence type="ECO:0000256" key="6">
    <source>
        <dbReference type="HAMAP-Rule" id="MF_00221"/>
    </source>
</evidence>
<comment type="subcellular location">
    <subcellularLocation>
        <location evidence="6">Cell membrane</location>
        <topology evidence="6">Multi-pass membrane protein</topology>
    </subcellularLocation>
    <subcellularLocation>
        <location evidence="1">Membrane</location>
        <topology evidence="1">Multi-pass membrane protein</topology>
    </subcellularLocation>
</comment>
<evidence type="ECO:0000256" key="4">
    <source>
        <dbReference type="ARBA" id="ARBA00022989"/>
    </source>
</evidence>